<dbReference type="SMART" id="SM01179">
    <property type="entry name" value="DUF862"/>
    <property type="match status" value="1"/>
</dbReference>
<dbReference type="Gene3D" id="1.10.287.110">
    <property type="entry name" value="DnaJ domain"/>
    <property type="match status" value="1"/>
</dbReference>
<reference evidence="6 7" key="1">
    <citation type="journal article" date="2018" name="Proc. Natl. Acad. Sci. U.S.A.">
        <title>Draft genome sequence of Camellia sinensis var. sinensis provides insights into the evolution of the tea genome and tea quality.</title>
        <authorList>
            <person name="Wei C."/>
            <person name="Yang H."/>
            <person name="Wang S."/>
            <person name="Zhao J."/>
            <person name="Liu C."/>
            <person name="Gao L."/>
            <person name="Xia E."/>
            <person name="Lu Y."/>
            <person name="Tai Y."/>
            <person name="She G."/>
            <person name="Sun J."/>
            <person name="Cao H."/>
            <person name="Tong W."/>
            <person name="Gao Q."/>
            <person name="Li Y."/>
            <person name="Deng W."/>
            <person name="Jiang X."/>
            <person name="Wang W."/>
            <person name="Chen Q."/>
            <person name="Zhang S."/>
            <person name="Li H."/>
            <person name="Wu J."/>
            <person name="Wang P."/>
            <person name="Li P."/>
            <person name="Shi C."/>
            <person name="Zheng F."/>
            <person name="Jian J."/>
            <person name="Huang B."/>
            <person name="Shan D."/>
            <person name="Shi M."/>
            <person name="Fang C."/>
            <person name="Yue Y."/>
            <person name="Li F."/>
            <person name="Li D."/>
            <person name="Wei S."/>
            <person name="Han B."/>
            <person name="Jiang C."/>
            <person name="Yin Y."/>
            <person name="Xia T."/>
            <person name="Zhang Z."/>
            <person name="Bennetzen J.L."/>
            <person name="Zhao S."/>
            <person name="Wan X."/>
        </authorList>
    </citation>
    <scope>NUCLEOTIDE SEQUENCE [LARGE SCALE GENOMIC DNA]</scope>
    <source>
        <strain evidence="7">cv. Shuchazao</strain>
        <tissue evidence="6">Leaf</tissue>
    </source>
</reference>
<feature type="compositionally biased region" description="Basic and acidic residues" evidence="4">
    <location>
        <begin position="480"/>
        <end position="500"/>
    </location>
</feature>
<comment type="similarity">
    <text evidence="1">Belongs to the DeSI family.</text>
</comment>
<evidence type="ECO:0000256" key="1">
    <source>
        <dbReference type="ARBA" id="ARBA00008140"/>
    </source>
</evidence>
<evidence type="ECO:0000259" key="5">
    <source>
        <dbReference type="PROSITE" id="PS51858"/>
    </source>
</evidence>
<feature type="domain" description="PPPDE" evidence="5">
    <location>
        <begin position="808"/>
        <end position="959"/>
    </location>
</feature>
<evidence type="ECO:0000313" key="6">
    <source>
        <dbReference type="EMBL" id="THF95017.1"/>
    </source>
</evidence>
<dbReference type="FunFam" id="1.10.287.110:FF:000043">
    <property type="entry name" value="J-domain protein required for chloroplast accumulation response 1"/>
    <property type="match status" value="1"/>
</dbReference>
<evidence type="ECO:0000256" key="4">
    <source>
        <dbReference type="SAM" id="MobiDB-lite"/>
    </source>
</evidence>
<dbReference type="PROSITE" id="PS51858">
    <property type="entry name" value="PPPDE"/>
    <property type="match status" value="1"/>
</dbReference>
<dbReference type="EMBL" id="SDRB02013394">
    <property type="protein sequence ID" value="THF95017.1"/>
    <property type="molecule type" value="Genomic_DNA"/>
</dbReference>
<dbReference type="InterPro" id="IPR042266">
    <property type="entry name" value="PPPDE_sf"/>
</dbReference>
<protein>
    <recommendedName>
        <fullName evidence="5">PPPDE domain-containing protein</fullName>
    </recommendedName>
</protein>
<feature type="compositionally biased region" description="Low complexity" evidence="4">
    <location>
        <begin position="540"/>
        <end position="551"/>
    </location>
</feature>
<feature type="region of interest" description="Disordered" evidence="4">
    <location>
        <begin position="480"/>
        <end position="513"/>
    </location>
</feature>
<dbReference type="Proteomes" id="UP000306102">
    <property type="component" value="Unassembled WGS sequence"/>
</dbReference>
<evidence type="ECO:0000256" key="2">
    <source>
        <dbReference type="ARBA" id="ARBA00022670"/>
    </source>
</evidence>
<feature type="compositionally biased region" description="Basic and acidic residues" evidence="4">
    <location>
        <begin position="340"/>
        <end position="355"/>
    </location>
</feature>
<dbReference type="GO" id="GO:0101005">
    <property type="term" value="F:deubiquitinase activity"/>
    <property type="evidence" value="ECO:0007669"/>
    <property type="project" value="TreeGrafter"/>
</dbReference>
<dbReference type="PANTHER" id="PTHR12378">
    <property type="entry name" value="DESUMOYLATING ISOPEPTIDASE"/>
    <property type="match status" value="1"/>
</dbReference>
<dbReference type="AlphaFoldDB" id="A0A4S4CZA3"/>
<comment type="caution">
    <text evidence="6">The sequence shown here is derived from an EMBL/GenBank/DDBJ whole genome shotgun (WGS) entry which is preliminary data.</text>
</comment>
<feature type="region of interest" description="Disordered" evidence="4">
    <location>
        <begin position="107"/>
        <end position="136"/>
    </location>
</feature>
<dbReference type="InterPro" id="IPR036869">
    <property type="entry name" value="J_dom_sf"/>
</dbReference>
<dbReference type="Pfam" id="PF05903">
    <property type="entry name" value="Peptidase_C97"/>
    <property type="match status" value="1"/>
</dbReference>
<dbReference type="PANTHER" id="PTHR12378:SF48">
    <property type="entry name" value="PUTATIVE THIOL PEPTIDASE FAMILY PROTEIN-RELATED"/>
    <property type="match status" value="1"/>
</dbReference>
<organism evidence="6 7">
    <name type="scientific">Camellia sinensis var. sinensis</name>
    <name type="common">China tea</name>
    <dbReference type="NCBI Taxonomy" id="542762"/>
    <lineage>
        <taxon>Eukaryota</taxon>
        <taxon>Viridiplantae</taxon>
        <taxon>Streptophyta</taxon>
        <taxon>Embryophyta</taxon>
        <taxon>Tracheophyta</taxon>
        <taxon>Spermatophyta</taxon>
        <taxon>Magnoliopsida</taxon>
        <taxon>eudicotyledons</taxon>
        <taxon>Gunneridae</taxon>
        <taxon>Pentapetalae</taxon>
        <taxon>asterids</taxon>
        <taxon>Ericales</taxon>
        <taxon>Theaceae</taxon>
        <taxon>Camellia</taxon>
    </lineage>
</organism>
<feature type="compositionally biased region" description="Polar residues" evidence="4">
    <location>
        <begin position="107"/>
        <end position="131"/>
    </location>
</feature>
<name>A0A4S4CZA3_CAMSN</name>
<dbReference type="GO" id="GO:0016579">
    <property type="term" value="P:protein deubiquitination"/>
    <property type="evidence" value="ECO:0007669"/>
    <property type="project" value="TreeGrafter"/>
</dbReference>
<keyword evidence="2" id="KW-0645">Protease</keyword>
<sequence length="1033" mass="115821">MERFAQRENVLLSYCPQKPLKDSDIDFHDVFGGPPRRFSMQEMRYSFTKSMNSTGNTTRGEDDRVLPQNPWSGLNEMPVFGEETVNHRRYTSDDFFDDIFRVDESLSSPRRSNQYPSCSTPGSLVSTPSHSLRSRADPFGNSLPAQFQLSLPAKLTKTTEFPAFASSNRSSYRGKDPASNGINCVYTPSSPLSRQLSEAFQEEDELRSEIHQSYRPSPLSHEFSLSNKEPPCITKSGELESMDRGNLKKDLKNTEAPSNSSRFHFSIYKWASKAVPMHLRLGNSPKSKARVKTKRCSSSNGRIERDTITSNGLEAANGHDSDLHFLNYSVSANNESPYTEGRKQDRDSLLETSTEDRVEPCHIVEDTVLSMPRSISVNKIPNTVKTVAGDAILSDKREEIKSHSVSETGVEITEKGIATSMQGAQKPELNHLRSPLYDTDVGQGNDELIRKSEGKDSMVKNMTVSESNADVSKNLKECDDKRINSNREEVVQENELHSQDSSRTSGDNLGRNGAEGKVKEFVKIFNQEATSQPKSDIKTRSQSSRWRSTSSFGADNEGSANITQKNGKNHFHSVNKTKTPPNASFKLILQVDKNFEELEQQQPHSKTRVISVSEISVGQKDASASSSESRPDGSKVAVGNIDDLFQEDFVIKELSHDQYKLLQTEEGYDDIQISDAKIQQWSNGKEGNIRSLLSTLQYVLWPGSGWKPVPLVDIIEGSAVKRVYQKTLLCLHPDKLQQKGAASQQKYIAEKVFDILQVTSDLEIKSIMKFGSKKGWKPKVPFRLRGKSAIRFCIFPRIKPAIYGPGNTPVYLNVYDLTPMNGYVYWAGFGIFHSGVEDEVNILQLLCLHFSVHGVEYAFGAHDYPSSGVFEVEPRQCPGFKFRKSILIGTTCLDAIQLREFMERHSANYNGDTYHLIVKNCNHFCKDICYQLTGKPIPKWVNRLAKTGSIFNCVLPESLKISAVRHDPSCEACDSEKRRLRSAFSCLSSISTRQRQLSTSSSLQLPFKGCLPPWEFSKSNNGSLRKGTMKMTV</sequence>
<proteinExistence type="inferred from homology"/>
<gene>
    <name evidence="6" type="ORF">TEA_010870</name>
</gene>
<keyword evidence="7" id="KW-1185">Reference proteome</keyword>
<feature type="region of interest" description="Disordered" evidence="4">
    <location>
        <begin position="526"/>
        <end position="579"/>
    </location>
</feature>
<feature type="region of interest" description="Disordered" evidence="4">
    <location>
        <begin position="51"/>
        <end position="75"/>
    </location>
</feature>
<dbReference type="SUPFAM" id="SSF46565">
    <property type="entry name" value="Chaperone J-domain"/>
    <property type="match status" value="1"/>
</dbReference>
<accession>A0A4S4CZA3</accession>
<dbReference type="Gene3D" id="3.90.1720.30">
    <property type="entry name" value="PPPDE domains"/>
    <property type="match status" value="1"/>
</dbReference>
<evidence type="ECO:0000313" key="7">
    <source>
        <dbReference type="Proteomes" id="UP000306102"/>
    </source>
</evidence>
<dbReference type="GO" id="GO:0006508">
    <property type="term" value="P:proteolysis"/>
    <property type="evidence" value="ECO:0007669"/>
    <property type="project" value="UniProtKB-KW"/>
</dbReference>
<dbReference type="STRING" id="542762.A0A4S4CZA3"/>
<evidence type="ECO:0000256" key="3">
    <source>
        <dbReference type="ARBA" id="ARBA00022801"/>
    </source>
</evidence>
<keyword evidence="3" id="KW-0378">Hydrolase</keyword>
<feature type="region of interest" description="Disordered" evidence="4">
    <location>
        <begin position="285"/>
        <end position="304"/>
    </location>
</feature>
<dbReference type="InterPro" id="IPR008580">
    <property type="entry name" value="PPPDE_dom"/>
</dbReference>
<feature type="region of interest" description="Disordered" evidence="4">
    <location>
        <begin position="333"/>
        <end position="355"/>
    </location>
</feature>